<keyword evidence="8" id="KW-1185">Reference proteome</keyword>
<reference evidence="7 8" key="1">
    <citation type="journal article" date="2018" name="Mol. Biol. Evol.">
        <title>Broad Genomic Sampling Reveals a Smut Pathogenic Ancestry of the Fungal Clade Ustilaginomycotina.</title>
        <authorList>
            <person name="Kijpornyongpan T."/>
            <person name="Mondo S.J."/>
            <person name="Barry K."/>
            <person name="Sandor L."/>
            <person name="Lee J."/>
            <person name="Lipzen A."/>
            <person name="Pangilinan J."/>
            <person name="LaButti K."/>
            <person name="Hainaut M."/>
            <person name="Henrissat B."/>
            <person name="Grigoriev I.V."/>
            <person name="Spatafora J.W."/>
            <person name="Aime M.C."/>
        </authorList>
    </citation>
    <scope>NUCLEOTIDE SEQUENCE [LARGE SCALE GENOMIC DNA]</scope>
    <source>
        <strain evidence="7 8">MCA 4186</strain>
    </source>
</reference>
<dbReference type="Pfam" id="PF00352">
    <property type="entry name" value="TBP"/>
    <property type="match status" value="2"/>
</dbReference>
<evidence type="ECO:0000256" key="1">
    <source>
        <dbReference type="ARBA" id="ARBA00004123"/>
    </source>
</evidence>
<dbReference type="GO" id="GO:0005634">
    <property type="term" value="C:nucleus"/>
    <property type="evidence" value="ECO:0007669"/>
    <property type="project" value="UniProtKB-SubCell"/>
</dbReference>
<feature type="region of interest" description="Disordered" evidence="6">
    <location>
        <begin position="1"/>
        <end position="37"/>
    </location>
</feature>
<dbReference type="PANTHER" id="PTHR10126">
    <property type="entry name" value="TATA-BOX BINDING PROTEIN"/>
    <property type="match status" value="1"/>
</dbReference>
<evidence type="ECO:0000256" key="4">
    <source>
        <dbReference type="ARBA" id="ARBA00023163"/>
    </source>
</evidence>
<evidence type="ECO:0000256" key="5">
    <source>
        <dbReference type="ARBA" id="ARBA00023242"/>
    </source>
</evidence>
<gene>
    <name evidence="7" type="ORF">FA09DRAFT_332863</name>
</gene>
<dbReference type="EMBL" id="KZ819311">
    <property type="protein sequence ID" value="PWN94567.1"/>
    <property type="molecule type" value="Genomic_DNA"/>
</dbReference>
<protein>
    <submittedName>
        <fullName evidence="7">TBP-domain-containing protein</fullName>
    </submittedName>
</protein>
<dbReference type="InterPro" id="IPR033710">
    <property type="entry name" value="TBP_eukaryotic"/>
</dbReference>
<name>A0A316YYM6_9BASI</name>
<evidence type="ECO:0000256" key="6">
    <source>
        <dbReference type="SAM" id="MobiDB-lite"/>
    </source>
</evidence>
<organism evidence="7 8">
    <name type="scientific">Tilletiopsis washingtonensis</name>
    <dbReference type="NCBI Taxonomy" id="58919"/>
    <lineage>
        <taxon>Eukaryota</taxon>
        <taxon>Fungi</taxon>
        <taxon>Dikarya</taxon>
        <taxon>Basidiomycota</taxon>
        <taxon>Ustilaginomycotina</taxon>
        <taxon>Exobasidiomycetes</taxon>
        <taxon>Entylomatales</taxon>
        <taxon>Entylomatales incertae sedis</taxon>
        <taxon>Tilletiopsis</taxon>
    </lineage>
</organism>
<feature type="compositionally biased region" description="Low complexity" evidence="6">
    <location>
        <begin position="8"/>
        <end position="36"/>
    </location>
</feature>
<dbReference type="Proteomes" id="UP000245946">
    <property type="component" value="Unassembled WGS sequence"/>
</dbReference>
<dbReference type="SUPFAM" id="SSF55945">
    <property type="entry name" value="TATA-box binding protein-like"/>
    <property type="match status" value="2"/>
</dbReference>
<evidence type="ECO:0000313" key="8">
    <source>
        <dbReference type="Proteomes" id="UP000245946"/>
    </source>
</evidence>
<dbReference type="InterPro" id="IPR030491">
    <property type="entry name" value="TBP_CS"/>
</dbReference>
<dbReference type="HAMAP" id="MF_00408">
    <property type="entry name" value="TATA_bind_prot_arch"/>
    <property type="match status" value="1"/>
</dbReference>
<comment type="subcellular location">
    <subcellularLocation>
        <location evidence="1">Nucleus</location>
    </subcellularLocation>
</comment>
<dbReference type="InterPro" id="IPR000814">
    <property type="entry name" value="TBP"/>
</dbReference>
<sequence>MAVGVALPGASGAAKGASAASPPAEGSSSKGKGSSGDVVDRAALAAQHPVPHGEKEAMSLEQQLASVHGIVPTLQNIVATVNLEVRLDLKTIALHARNAEYNPKRFAAVIMRIREPKTTALIFASGKMVVTGAKSEDDSRLASRKYARIIQKLGFEAKFSEFKIQNIVGSCDVRFPIRLEGLAYAHGHFSSYEPELFPGLIYRMVKPKVVLLIFVSGKIVLTGAKVRDEIYQAFNAILPVLSEYKKP</sequence>
<evidence type="ECO:0000256" key="3">
    <source>
        <dbReference type="ARBA" id="ARBA00023125"/>
    </source>
</evidence>
<dbReference type="GeneID" id="37271170"/>
<dbReference type="GO" id="GO:0005667">
    <property type="term" value="C:transcription regulator complex"/>
    <property type="evidence" value="ECO:0007669"/>
    <property type="project" value="UniProtKB-ARBA"/>
</dbReference>
<dbReference type="PRINTS" id="PR00686">
    <property type="entry name" value="TIFACTORIID"/>
</dbReference>
<keyword evidence="4" id="KW-0804">Transcription</keyword>
<dbReference type="GO" id="GO:0006367">
    <property type="term" value="P:transcription initiation at RNA polymerase II promoter"/>
    <property type="evidence" value="ECO:0007669"/>
    <property type="project" value="UniProtKB-ARBA"/>
</dbReference>
<dbReference type="CDD" id="cd04516">
    <property type="entry name" value="TBP_eukaryotes"/>
    <property type="match status" value="1"/>
</dbReference>
<keyword evidence="3" id="KW-0238">DNA-binding</keyword>
<comment type="similarity">
    <text evidence="2">Belongs to the TBP family.</text>
</comment>
<dbReference type="FunFam" id="3.30.310.10:FF:000001">
    <property type="entry name" value="TATA-box-binding protein 2"/>
    <property type="match status" value="1"/>
</dbReference>
<dbReference type="InterPro" id="IPR012295">
    <property type="entry name" value="TBP_dom_sf"/>
</dbReference>
<dbReference type="AlphaFoldDB" id="A0A316YYM6"/>
<dbReference type="RefSeq" id="XP_025594846.1">
    <property type="nucleotide sequence ID" value="XM_025743626.1"/>
</dbReference>
<evidence type="ECO:0000256" key="2">
    <source>
        <dbReference type="ARBA" id="ARBA00005560"/>
    </source>
</evidence>
<proteinExistence type="inferred from homology"/>
<dbReference type="OrthoDB" id="2127950at2759"/>
<accession>A0A316YYM6</accession>
<dbReference type="PROSITE" id="PS00351">
    <property type="entry name" value="TFIID"/>
    <property type="match status" value="1"/>
</dbReference>
<keyword evidence="5" id="KW-0539">Nucleus</keyword>
<dbReference type="STRING" id="58919.A0A316YYM6"/>
<dbReference type="FunFam" id="3.30.310.10:FF:000002">
    <property type="entry name" value="TATA-box-binding protein 2"/>
    <property type="match status" value="1"/>
</dbReference>
<dbReference type="GO" id="GO:0003677">
    <property type="term" value="F:DNA binding"/>
    <property type="evidence" value="ECO:0007669"/>
    <property type="project" value="UniProtKB-KW"/>
</dbReference>
<dbReference type="Gene3D" id="3.30.310.10">
    <property type="entry name" value="TATA-Binding Protein"/>
    <property type="match status" value="2"/>
</dbReference>
<evidence type="ECO:0000313" key="7">
    <source>
        <dbReference type="EMBL" id="PWN94567.1"/>
    </source>
</evidence>